<dbReference type="InterPro" id="IPR027477">
    <property type="entry name" value="Succ_DH/fumarate_Rdtase_cat_sf"/>
</dbReference>
<name>A0A2I1L5N5_9LACT</name>
<evidence type="ECO:0000256" key="3">
    <source>
        <dbReference type="ARBA" id="ARBA00022827"/>
    </source>
</evidence>
<organism evidence="6 7">
    <name type="scientific">Aerococcus urinae</name>
    <dbReference type="NCBI Taxonomy" id="1376"/>
    <lineage>
        <taxon>Bacteria</taxon>
        <taxon>Bacillati</taxon>
        <taxon>Bacillota</taxon>
        <taxon>Bacilli</taxon>
        <taxon>Lactobacillales</taxon>
        <taxon>Aerococcaceae</taxon>
        <taxon>Aerococcus</taxon>
    </lineage>
</organism>
<sequence length="504" mass="56269">MDTNLKIAKELDCDVLVVGAGNAGMQAAAAAAESGSKTILIEKEENENMLRLSVAAVGSKSQKRAGNYIDKHDLVNYMTAFAQGRVDQKLIYTWANHSAETVDWTEEQVLKPNGLSWRSEPDAFNRNLRYQAWPTQNDPELDNNKGKLSPYTPFFIEKLKDLGVDIHFKLAMKSINKEDGKVTGIIAYDLENEIYLKINAKKGTILCTGGYSANTELLEKWNPLSLKKNVTNDSPRANGDGIVEAIKVGGWKDEEPAQLVFDRGMYKPGEDATEIYKESEEFGDWLWLGSQPFLKVNKNGERFANESSPYEYILNAAAYEPDYAYAMIFDANYGDDALENHMVGCARIGFPGYMQSKEALIENTEKYIDKGFIQVADSLEELAEKLQMPKDRLIQTVERYNECCEKGVDEDFGKEKMRLHPVKQGPYYGVYLAGRNLCTLDGLRIDTNMQVIDKNYNPIPGLYAAGNDSGGFFCGSYSERLPGLAASRAQTFGRLAGKHAAQQD</sequence>
<dbReference type="Gene3D" id="3.90.700.10">
    <property type="entry name" value="Succinate dehydrogenase/fumarate reductase flavoprotein, catalytic domain"/>
    <property type="match status" value="1"/>
</dbReference>
<feature type="domain" description="FAD-dependent oxidoreductase 2 FAD-binding" evidence="5">
    <location>
        <begin position="14"/>
        <end position="473"/>
    </location>
</feature>
<evidence type="ECO:0000313" key="6">
    <source>
        <dbReference type="EMBL" id="RAV78244.1"/>
    </source>
</evidence>
<comment type="cofactor">
    <cofactor evidence="1">
        <name>FAD</name>
        <dbReference type="ChEBI" id="CHEBI:57692"/>
    </cofactor>
</comment>
<reference evidence="6 7" key="1">
    <citation type="submission" date="2018-04" db="EMBL/GenBank/DDBJ databases">
        <title>Aerococcus urinae genomes.</title>
        <authorList>
            <person name="Hilt E."/>
            <person name="Gilbert N.M."/>
            <person name="Thomas-White K."/>
            <person name="Putonti C."/>
            <person name="Lewis A.L."/>
            <person name="Visck K.L."/>
            <person name="Wolfe A.J."/>
        </authorList>
    </citation>
    <scope>NUCLEOTIDE SEQUENCE [LARGE SCALE GENOMIC DNA]</scope>
    <source>
        <strain evidence="6 7">UMB7480</strain>
    </source>
</reference>
<evidence type="ECO:0000259" key="5">
    <source>
        <dbReference type="Pfam" id="PF00890"/>
    </source>
</evidence>
<proteinExistence type="predicted"/>
<keyword evidence="3" id="KW-0274">FAD</keyword>
<dbReference type="RefSeq" id="WP_082888638.1">
    <property type="nucleotide sequence ID" value="NZ_JASODP010000016.1"/>
</dbReference>
<keyword evidence="4" id="KW-0560">Oxidoreductase</keyword>
<dbReference type="Gene3D" id="3.50.50.60">
    <property type="entry name" value="FAD/NAD(P)-binding domain"/>
    <property type="match status" value="2"/>
</dbReference>
<dbReference type="SUPFAM" id="SSF56425">
    <property type="entry name" value="Succinate dehydrogenase/fumarate reductase flavoprotein, catalytic domain"/>
    <property type="match status" value="1"/>
</dbReference>
<dbReference type="Proteomes" id="UP000251923">
    <property type="component" value="Unassembled WGS sequence"/>
</dbReference>
<evidence type="ECO:0000313" key="7">
    <source>
        <dbReference type="Proteomes" id="UP000251923"/>
    </source>
</evidence>
<keyword evidence="2" id="KW-0285">Flavoprotein</keyword>
<evidence type="ECO:0000256" key="1">
    <source>
        <dbReference type="ARBA" id="ARBA00001974"/>
    </source>
</evidence>
<dbReference type="AlphaFoldDB" id="A0A2I1L5N5"/>
<evidence type="ECO:0000256" key="2">
    <source>
        <dbReference type="ARBA" id="ARBA00022630"/>
    </source>
</evidence>
<comment type="caution">
    <text evidence="6">The sequence shown here is derived from an EMBL/GenBank/DDBJ whole genome shotgun (WGS) entry which is preliminary data.</text>
</comment>
<gene>
    <name evidence="6" type="ORF">DBT54_07535</name>
</gene>
<dbReference type="PANTHER" id="PTHR43400">
    <property type="entry name" value="FUMARATE REDUCTASE"/>
    <property type="match status" value="1"/>
</dbReference>
<evidence type="ECO:0000256" key="4">
    <source>
        <dbReference type="ARBA" id="ARBA00023002"/>
    </source>
</evidence>
<protein>
    <submittedName>
        <fullName evidence="6">FAD-binding protein</fullName>
    </submittedName>
</protein>
<dbReference type="PANTHER" id="PTHR43400:SF10">
    <property type="entry name" value="3-OXOSTEROID 1-DEHYDROGENASE"/>
    <property type="match status" value="1"/>
</dbReference>
<dbReference type="InterPro" id="IPR036188">
    <property type="entry name" value="FAD/NAD-bd_sf"/>
</dbReference>
<dbReference type="SUPFAM" id="SSF51905">
    <property type="entry name" value="FAD/NAD(P)-binding domain"/>
    <property type="match status" value="1"/>
</dbReference>
<dbReference type="GeneID" id="86971404"/>
<dbReference type="GO" id="GO:0033765">
    <property type="term" value="F:steroid dehydrogenase activity, acting on the CH-CH group of donors"/>
    <property type="evidence" value="ECO:0007669"/>
    <property type="project" value="UniProtKB-ARBA"/>
</dbReference>
<accession>A0A2I1L5N5</accession>
<dbReference type="GO" id="GO:0008202">
    <property type="term" value="P:steroid metabolic process"/>
    <property type="evidence" value="ECO:0007669"/>
    <property type="project" value="UniProtKB-ARBA"/>
</dbReference>
<dbReference type="EMBL" id="QMHM01000015">
    <property type="protein sequence ID" value="RAV78244.1"/>
    <property type="molecule type" value="Genomic_DNA"/>
</dbReference>
<dbReference type="InterPro" id="IPR003953">
    <property type="entry name" value="FAD-dep_OxRdtase_2_FAD-bd"/>
</dbReference>
<dbReference type="Pfam" id="PF00890">
    <property type="entry name" value="FAD_binding_2"/>
    <property type="match status" value="1"/>
</dbReference>
<dbReference type="InterPro" id="IPR050315">
    <property type="entry name" value="FAD-oxidoreductase_2"/>
</dbReference>